<protein>
    <submittedName>
        <fullName evidence="1">Uncharacterized protein</fullName>
    </submittedName>
</protein>
<evidence type="ECO:0000313" key="1">
    <source>
        <dbReference type="EMBL" id="RMV33201.1"/>
    </source>
</evidence>
<evidence type="ECO:0000313" key="2">
    <source>
        <dbReference type="Proteomes" id="UP000271631"/>
    </source>
</evidence>
<dbReference type="EMBL" id="RBUQ01000238">
    <property type="protein sequence ID" value="RMV33201.1"/>
    <property type="molecule type" value="Genomic_DNA"/>
</dbReference>
<dbReference type="Proteomes" id="UP000271631">
    <property type="component" value="Unassembled WGS sequence"/>
</dbReference>
<sequence length="172" mass="19795">MVVTKMPAAKPEKTEYLKARVDDGIKSDFEEICRSLSIKPAEQLRELVLAFIAKEEKQLGERVQIRISRPEGYMHGAWRAEIKLRKPEECPYPAVFPLPKLERRMIRCDPEYHAAWFDAVTQLHEPAGVLNGGIWRGDCYSNGIAESDNPTPLEEVEKALRKNIEMVLEYLR</sequence>
<dbReference type="AlphaFoldDB" id="A0A3M6BNU4"/>
<reference evidence="1 2" key="1">
    <citation type="submission" date="2018-08" db="EMBL/GenBank/DDBJ databases">
        <title>Recombination of ecologically and evolutionarily significant loci maintains genetic cohesion in the Pseudomonas syringae species complex.</title>
        <authorList>
            <person name="Dillon M."/>
            <person name="Thakur S."/>
            <person name="Almeida R.N.D."/>
            <person name="Weir B.S."/>
            <person name="Guttman D.S."/>
        </authorList>
    </citation>
    <scope>NUCLEOTIDE SEQUENCE [LARGE SCALE GENOMIC DNA]</scope>
    <source>
        <strain evidence="1 2">ICMP 11281</strain>
    </source>
</reference>
<gene>
    <name evidence="1" type="ORF">ALP13_03470</name>
</gene>
<comment type="caution">
    <text evidence="1">The sequence shown here is derived from an EMBL/GenBank/DDBJ whole genome shotgun (WGS) entry which is preliminary data.</text>
</comment>
<organism evidence="1 2">
    <name type="scientific">Pseudomonas syringae pv. maculicola</name>
    <dbReference type="NCBI Taxonomy" id="59511"/>
    <lineage>
        <taxon>Bacteria</taxon>
        <taxon>Pseudomonadati</taxon>
        <taxon>Pseudomonadota</taxon>
        <taxon>Gammaproteobacteria</taxon>
        <taxon>Pseudomonadales</taxon>
        <taxon>Pseudomonadaceae</taxon>
        <taxon>Pseudomonas</taxon>
    </lineage>
</organism>
<proteinExistence type="predicted"/>
<name>A0A3M6BNU4_PSEYM</name>
<accession>A0A3M6BNU4</accession>
<dbReference type="RefSeq" id="WP_069143548.1">
    <property type="nucleotide sequence ID" value="NZ_RBUQ01000238.1"/>
</dbReference>